<organism evidence="1 2">
    <name type="scientific">Palleronia aestuarii</name>
    <dbReference type="NCBI Taxonomy" id="568105"/>
    <lineage>
        <taxon>Bacteria</taxon>
        <taxon>Pseudomonadati</taxon>
        <taxon>Pseudomonadota</taxon>
        <taxon>Alphaproteobacteria</taxon>
        <taxon>Rhodobacterales</taxon>
        <taxon>Roseobacteraceae</taxon>
        <taxon>Palleronia</taxon>
    </lineage>
</organism>
<evidence type="ECO:0000313" key="1">
    <source>
        <dbReference type="EMBL" id="PZX19053.1"/>
    </source>
</evidence>
<proteinExistence type="predicted"/>
<gene>
    <name evidence="1" type="ORF">LX81_00751</name>
</gene>
<reference evidence="1 2" key="1">
    <citation type="submission" date="2018-06" db="EMBL/GenBank/DDBJ databases">
        <title>Genomic Encyclopedia of Archaeal and Bacterial Type Strains, Phase II (KMG-II): from individual species to whole genera.</title>
        <authorList>
            <person name="Goeker M."/>
        </authorList>
    </citation>
    <scope>NUCLEOTIDE SEQUENCE [LARGE SCALE GENOMIC DNA]</scope>
    <source>
        <strain evidence="1 2">DSM 22009</strain>
    </source>
</reference>
<keyword evidence="2" id="KW-1185">Reference proteome</keyword>
<sequence>MIRYAPLNAVLTLLLLAAIGAAALSGLWQVAAVAFGIDVALRTGLALLDRGLRAFAGLPLVDYGTGLRRPAGPAGV</sequence>
<accession>A0A2W7NHX9</accession>
<dbReference type="Proteomes" id="UP000248916">
    <property type="component" value="Unassembled WGS sequence"/>
</dbReference>
<dbReference type="EMBL" id="QKZL01000002">
    <property type="protein sequence ID" value="PZX19053.1"/>
    <property type="molecule type" value="Genomic_DNA"/>
</dbReference>
<evidence type="ECO:0000313" key="2">
    <source>
        <dbReference type="Proteomes" id="UP000248916"/>
    </source>
</evidence>
<dbReference type="AlphaFoldDB" id="A0A2W7NHX9"/>
<name>A0A2W7NHX9_9RHOB</name>
<comment type="caution">
    <text evidence="1">The sequence shown here is derived from an EMBL/GenBank/DDBJ whole genome shotgun (WGS) entry which is preliminary data.</text>
</comment>
<protein>
    <submittedName>
        <fullName evidence="1">Uncharacterized protein</fullName>
    </submittedName>
</protein>